<gene>
    <name evidence="1" type="primary">RNF213</name>
    <name evidence="1" type="ORF">BLAG_LOCUS2555</name>
</gene>
<dbReference type="GO" id="GO:0016887">
    <property type="term" value="F:ATP hydrolysis activity"/>
    <property type="evidence" value="ECO:0007669"/>
    <property type="project" value="InterPro"/>
</dbReference>
<sequence>MCSACEYSLSVIVKGTESQKLMVCAAGMIASCMTLASATVRANKKETEKPSDDQTEIDEMKARIAKCCESTSKAVHTWLATYLFKPIAKVHGEDEKALSDPEEPEVWSQLAGVTFGEEHIDADWRRSLTDKLNERIKQVRLVHQVDIFCEVDLDKLNSVIAECFTSAAFSAVERLCQSEKEGECFQNAIPSAAKYGSLFSYMLSRTWHRVEETSLLRHLLTWQPFLGFFKMYAGASLLKETLADDCKDKITVAVSELEDMKRKLLDGTIAVKELKILIEFSFRFLELSKIITPENPNSDKYESQKAEQLKLPPSNPTRKEIVDIALERRRDELNAFKEERRQLQKFLGMSEIISPIDRSMLQQKVNANVDNLPVNQLCAAVTFDNKQAAATSVDLKEAPEVIFFNLAPHVKAILDPVGRLDKSILFHAIWKEKADEARSMIRKSTDAASDEMPYLPDTTEDHQIVLTIDQVVTDVCQPALFVWEKQREDIETGEITLEDVDKYFGGIMDKEQDLHQEIATLSNNPKACWVTERTDQIMQYHLLGQYTKKAKHINDVKETYDLQGDFSSVQTLLESKDPAFKKRTLRSIDDSVFKSTSTLAELTEATSEALSTFVVSKPLVDWMRKHTKDTKQLKVFADLASISAGETDIEIDRVNMLLSAGIGFGPLIYDLKRDAGFAEVMQAAKKLQTYQALDPNIRKKLRAMKNHLSWLEHVQESHGSVEKSSLSQAEAINARGIYVIGNIGQPDNLHEPLDSVVTMLFSQAEGDTDCRQYSVSSLKTLQSKLMLIAGTARKGKEEVERFVEVFEGVMRLGNMYLQLRKAGSVLFDKWTCNLYCNPQNKRKAVVDFGFESPTLDGTEEDIAKEVTNLANLMESCLGEWRRFVDSNRGKYPELNNFTTEQVVVLRGELAKHLHNKVASSQAIVLLDSVKKLCSVEDLRSALLMVKRDEEDTVEKVEGSSEWKVLEARPISEAIDPDALLKQLHSVVSDLSEDMAKAALKVALKVSQKGNFDETLDEAIDWCNFGNEELAQEVLAQNEDTTDLKEQHSKEAIDVKHAEEQNDPNINTPKLAPLNKMASLGEITHRLVTEANERDATLVEKISDIWDLYLKSNQLENMTEYLSLGHLGLILQKLSPTEHTSQRRPWPDTYLKEGVPNLIVCPAGDMLRTVLSLYSYGGDGSPMPSYSEVLLCTSETTVEEIVLLWRRAITDNAGRIFCLVNIDKLDHDVSVKAEEERLKLMRRQTGCHLVLMCAREKQHESYIAAALEQYRVQQFAPCPHKDIRDYLSKQLVESNTVNGTEPASRLDYQRSSVRVISSNRPGLGKSLYVQRRAEQLQANTRSVGSTSCYLKIPFHEAVIDVDSILSALNGREQHAKEPSPTIIHLDMSPLVRKGMDDFLFNLMVLGRVMGKDGKVWLRLPWDLYLIERTLETPVVQNPETTGTQPFVSFLPSATCRSPTEILEQIEQRPTEEQGAQDPTMDATTFPTDPTMDATIFSTDEFQRPFHYLRHWEAGEDLDRFTFDPHAHSAVDNHASFLKVVLCHCGIKDPSWAELRHFLSFLNYQLRDYEQSDFCKDFLRDSLPGLRKFVVDFMIIMSKDFATHSLEMADESPSFKVDFEEEASYTAETDENPIQYHLRRRWENCPHPYLFFNSDHHTMTFLGFHVDTKGNIRDPTNNSVLQQNVMGKPLQRGLVLQGVDLQLNFDELPR</sequence>
<dbReference type="Proteomes" id="UP000838412">
    <property type="component" value="Chromosome 1"/>
</dbReference>
<accession>A0A8J9YPW8</accession>
<keyword evidence="2" id="KW-1185">Reference proteome</keyword>
<proteinExistence type="predicted"/>
<dbReference type="OrthoDB" id="6142015at2759"/>
<dbReference type="InterPro" id="IPR031248">
    <property type="entry name" value="RNF213"/>
</dbReference>
<reference evidence="1" key="1">
    <citation type="submission" date="2022-01" db="EMBL/GenBank/DDBJ databases">
        <authorList>
            <person name="Braso-Vives M."/>
        </authorList>
    </citation>
    <scope>NUCLEOTIDE SEQUENCE</scope>
</reference>
<evidence type="ECO:0000313" key="2">
    <source>
        <dbReference type="Proteomes" id="UP000838412"/>
    </source>
</evidence>
<dbReference type="PANTHER" id="PTHR22605:SF16">
    <property type="entry name" value="E3 UBIQUITIN-PROTEIN LIGASE RNF213"/>
    <property type="match status" value="1"/>
</dbReference>
<dbReference type="EMBL" id="OV696686">
    <property type="protein sequence ID" value="CAH1233988.1"/>
    <property type="molecule type" value="Genomic_DNA"/>
</dbReference>
<protein>
    <submittedName>
        <fullName evidence="1">RNF213 protein</fullName>
    </submittedName>
</protein>
<evidence type="ECO:0000313" key="1">
    <source>
        <dbReference type="EMBL" id="CAH1233988.1"/>
    </source>
</evidence>
<name>A0A8J9YPW8_BRALA</name>
<organism evidence="1 2">
    <name type="scientific">Branchiostoma lanceolatum</name>
    <name type="common">Common lancelet</name>
    <name type="synonym">Amphioxus lanceolatum</name>
    <dbReference type="NCBI Taxonomy" id="7740"/>
    <lineage>
        <taxon>Eukaryota</taxon>
        <taxon>Metazoa</taxon>
        <taxon>Chordata</taxon>
        <taxon>Cephalochordata</taxon>
        <taxon>Leptocardii</taxon>
        <taxon>Amphioxiformes</taxon>
        <taxon>Branchiostomatidae</taxon>
        <taxon>Branchiostoma</taxon>
    </lineage>
</organism>
<dbReference type="PANTHER" id="PTHR22605">
    <property type="entry name" value="RZ-TYPE DOMAIN-CONTAINING PROTEIN"/>
    <property type="match status" value="1"/>
</dbReference>
<dbReference type="GO" id="GO:0004842">
    <property type="term" value="F:ubiquitin-protein transferase activity"/>
    <property type="evidence" value="ECO:0007669"/>
    <property type="project" value="InterPro"/>
</dbReference>